<dbReference type="InterPro" id="IPR013249">
    <property type="entry name" value="RNA_pol_sigma70_r4_t2"/>
</dbReference>
<dbReference type="NCBIfam" id="TIGR02937">
    <property type="entry name" value="sigma70-ECF"/>
    <property type="match status" value="1"/>
</dbReference>
<proteinExistence type="inferred from homology"/>
<evidence type="ECO:0000256" key="4">
    <source>
        <dbReference type="ARBA" id="ARBA00023163"/>
    </source>
</evidence>
<dbReference type="InterPro" id="IPR013325">
    <property type="entry name" value="RNA_pol_sigma_r2"/>
</dbReference>
<evidence type="ECO:0000259" key="5">
    <source>
        <dbReference type="PROSITE" id="PS00622"/>
    </source>
</evidence>
<organism evidence="6 7">
    <name type="scientific">Dysosmobacter welbionis</name>
    <dbReference type="NCBI Taxonomy" id="2093857"/>
    <lineage>
        <taxon>Bacteria</taxon>
        <taxon>Bacillati</taxon>
        <taxon>Bacillota</taxon>
        <taxon>Clostridia</taxon>
        <taxon>Eubacteriales</taxon>
        <taxon>Oscillospiraceae</taxon>
        <taxon>Dysosmobacter</taxon>
    </lineage>
</organism>
<dbReference type="AlphaFoldDB" id="A0A4D7AT17"/>
<dbReference type="PANTHER" id="PTHR43133">
    <property type="entry name" value="RNA POLYMERASE ECF-TYPE SIGMA FACTO"/>
    <property type="match status" value="1"/>
</dbReference>
<dbReference type="GO" id="GO:0003677">
    <property type="term" value="F:DNA binding"/>
    <property type="evidence" value="ECO:0007669"/>
    <property type="project" value="InterPro"/>
</dbReference>
<keyword evidence="2" id="KW-0805">Transcription regulation</keyword>
<name>A0A4D7AT17_9FIRM</name>
<dbReference type="SUPFAM" id="SSF88659">
    <property type="entry name" value="Sigma3 and sigma4 domains of RNA polymerase sigma factors"/>
    <property type="match status" value="1"/>
</dbReference>
<dbReference type="SUPFAM" id="SSF88946">
    <property type="entry name" value="Sigma2 domain of RNA polymerase sigma factors"/>
    <property type="match status" value="1"/>
</dbReference>
<dbReference type="PANTHER" id="PTHR43133:SF60">
    <property type="entry name" value="RNA POLYMERASE SIGMA FACTOR SIGV"/>
    <property type="match status" value="1"/>
</dbReference>
<keyword evidence="4" id="KW-0804">Transcription</keyword>
<keyword evidence="7" id="KW-1185">Reference proteome</keyword>
<dbReference type="PROSITE" id="PS00622">
    <property type="entry name" value="HTH_LUXR_1"/>
    <property type="match status" value="1"/>
</dbReference>
<evidence type="ECO:0000256" key="1">
    <source>
        <dbReference type="ARBA" id="ARBA00010641"/>
    </source>
</evidence>
<dbReference type="GO" id="GO:0006352">
    <property type="term" value="P:DNA-templated transcription initiation"/>
    <property type="evidence" value="ECO:0007669"/>
    <property type="project" value="InterPro"/>
</dbReference>
<reference evidence="7" key="1">
    <citation type="submission" date="2018-12" db="EMBL/GenBank/DDBJ databases">
        <title>Dusodibacter welbiota gen. nov., sp. nov., isolated from human faeces and emended description of the Oscillibacter genus.</title>
        <authorList>
            <person name="Le Roy T."/>
            <person name="Van der Smissen P."/>
            <person name="Delzenne N."/>
            <person name="Muccioli G."/>
            <person name="Collet J.F."/>
            <person name="Cani P.D."/>
        </authorList>
    </citation>
    <scope>NUCLEOTIDE SEQUENCE [LARGE SCALE GENOMIC DNA]</scope>
    <source>
        <strain evidence="7">J115</strain>
    </source>
</reference>
<dbReference type="Pfam" id="PF08281">
    <property type="entry name" value="Sigma70_r4_2"/>
    <property type="match status" value="1"/>
</dbReference>
<keyword evidence="3" id="KW-0731">Sigma factor</keyword>
<comment type="similarity">
    <text evidence="1">Belongs to the sigma-70 factor family. ECF subfamily.</text>
</comment>
<protein>
    <submittedName>
        <fullName evidence="6">Sigma-70 family RNA polymerase sigma factor</fullName>
    </submittedName>
</protein>
<accession>A0A4D7AT17</accession>
<dbReference type="InterPro" id="IPR013324">
    <property type="entry name" value="RNA_pol_sigma_r3/r4-like"/>
</dbReference>
<gene>
    <name evidence="6" type="ORF">EIO64_16630</name>
</gene>
<evidence type="ECO:0000256" key="3">
    <source>
        <dbReference type="ARBA" id="ARBA00023082"/>
    </source>
</evidence>
<dbReference type="InterPro" id="IPR000792">
    <property type="entry name" value="Tscrpt_reg_LuxR_C"/>
</dbReference>
<dbReference type="Gene3D" id="1.10.10.10">
    <property type="entry name" value="Winged helix-like DNA-binding domain superfamily/Winged helix DNA-binding domain"/>
    <property type="match status" value="1"/>
</dbReference>
<feature type="domain" description="HTH luxR-type" evidence="5">
    <location>
        <begin position="66"/>
        <end position="93"/>
    </location>
</feature>
<dbReference type="InterPro" id="IPR039425">
    <property type="entry name" value="RNA_pol_sigma-70-like"/>
</dbReference>
<evidence type="ECO:0000313" key="6">
    <source>
        <dbReference type="EMBL" id="QCI60628.1"/>
    </source>
</evidence>
<dbReference type="KEGG" id="obj:EIO64_16630"/>
<dbReference type="Proteomes" id="UP000298642">
    <property type="component" value="Chromosome"/>
</dbReference>
<dbReference type="InterPro" id="IPR036388">
    <property type="entry name" value="WH-like_DNA-bd_sf"/>
</dbReference>
<dbReference type="GO" id="GO:0016987">
    <property type="term" value="F:sigma factor activity"/>
    <property type="evidence" value="ECO:0007669"/>
    <property type="project" value="UniProtKB-KW"/>
</dbReference>
<evidence type="ECO:0000256" key="2">
    <source>
        <dbReference type="ARBA" id="ARBA00023015"/>
    </source>
</evidence>
<dbReference type="EMBL" id="CP034413">
    <property type="protein sequence ID" value="QCI60628.1"/>
    <property type="molecule type" value="Genomic_DNA"/>
</dbReference>
<evidence type="ECO:0000313" key="7">
    <source>
        <dbReference type="Proteomes" id="UP000298642"/>
    </source>
</evidence>
<sequence length="101" mass="11879">MRHWLVRVTVNACKDALRSPWRRRMVPLDDCREPVFNTPEHQNLYAEVMALPAKYRLPLYLYYYEGYTAAEVGELLGLGPSTVRTRLARAREKLKAQLREE</sequence>
<dbReference type="InterPro" id="IPR014284">
    <property type="entry name" value="RNA_pol_sigma-70_dom"/>
</dbReference>